<evidence type="ECO:0000259" key="2">
    <source>
        <dbReference type="Pfam" id="PF25794"/>
    </source>
</evidence>
<feature type="compositionally biased region" description="Polar residues" evidence="1">
    <location>
        <begin position="1450"/>
        <end position="1459"/>
    </location>
</feature>
<evidence type="ECO:0000313" key="4">
    <source>
        <dbReference type="Proteomes" id="UP000799640"/>
    </source>
</evidence>
<feature type="region of interest" description="Disordered" evidence="1">
    <location>
        <begin position="1428"/>
        <end position="1539"/>
    </location>
</feature>
<dbReference type="Gene3D" id="3.30.565.10">
    <property type="entry name" value="Histidine kinase-like ATPase, C-terminal domain"/>
    <property type="match status" value="1"/>
</dbReference>
<dbReference type="Pfam" id="PF25794">
    <property type="entry name" value="SACS"/>
    <property type="match status" value="1"/>
</dbReference>
<evidence type="ECO:0000313" key="3">
    <source>
        <dbReference type="EMBL" id="KAF2397236.1"/>
    </source>
</evidence>
<dbReference type="OrthoDB" id="10031156at2759"/>
<dbReference type="EMBL" id="ML996704">
    <property type="protein sequence ID" value="KAF2397236.1"/>
    <property type="molecule type" value="Genomic_DNA"/>
</dbReference>
<accession>A0A6G1HN00</accession>
<dbReference type="NCBIfam" id="NF047352">
    <property type="entry name" value="P_loop_sacsin"/>
    <property type="match status" value="1"/>
</dbReference>
<dbReference type="InterPro" id="IPR020575">
    <property type="entry name" value="Hsp90_N"/>
</dbReference>
<proteinExistence type="predicted"/>
<feature type="domain" description="Sacsin/Nov" evidence="2">
    <location>
        <begin position="31"/>
        <end position="154"/>
    </location>
</feature>
<reference evidence="3" key="1">
    <citation type="journal article" date="2020" name="Stud. Mycol.">
        <title>101 Dothideomycetes genomes: a test case for predicting lifestyles and emergence of pathogens.</title>
        <authorList>
            <person name="Haridas S."/>
            <person name="Albert R."/>
            <person name="Binder M."/>
            <person name="Bloem J."/>
            <person name="Labutti K."/>
            <person name="Salamov A."/>
            <person name="Andreopoulos B."/>
            <person name="Baker S."/>
            <person name="Barry K."/>
            <person name="Bills G."/>
            <person name="Bluhm B."/>
            <person name="Cannon C."/>
            <person name="Castanera R."/>
            <person name="Culley D."/>
            <person name="Daum C."/>
            <person name="Ezra D."/>
            <person name="Gonzalez J."/>
            <person name="Henrissat B."/>
            <person name="Kuo A."/>
            <person name="Liang C."/>
            <person name="Lipzen A."/>
            <person name="Lutzoni F."/>
            <person name="Magnuson J."/>
            <person name="Mondo S."/>
            <person name="Nolan M."/>
            <person name="Ohm R."/>
            <person name="Pangilinan J."/>
            <person name="Park H.-J."/>
            <person name="Ramirez L."/>
            <person name="Alfaro M."/>
            <person name="Sun H."/>
            <person name="Tritt A."/>
            <person name="Yoshinaga Y."/>
            <person name="Zwiers L.-H."/>
            <person name="Turgeon B."/>
            <person name="Goodwin S."/>
            <person name="Spatafora J."/>
            <person name="Crous P."/>
            <person name="Grigoriev I."/>
        </authorList>
    </citation>
    <scope>NUCLEOTIDE SEQUENCE</scope>
    <source>
        <strain evidence="3">CBS 262.69</strain>
    </source>
</reference>
<dbReference type="InterPro" id="IPR058210">
    <property type="entry name" value="SACS/Nov_dom"/>
</dbReference>
<dbReference type="SUPFAM" id="SSF55874">
    <property type="entry name" value="ATPase domain of HSP90 chaperone/DNA topoisomerase II/histidine kinase"/>
    <property type="match status" value="1"/>
</dbReference>
<dbReference type="Proteomes" id="UP000799640">
    <property type="component" value="Unassembled WGS sequence"/>
</dbReference>
<dbReference type="InterPro" id="IPR036890">
    <property type="entry name" value="HATPase_C_sf"/>
</dbReference>
<dbReference type="PANTHER" id="PTHR47839">
    <property type="entry name" value="DOMAIN PROTEIN, PUTATIVE (AFU_ORTHOLOGUE AFUA_6G04830)-RELATED"/>
    <property type="match status" value="1"/>
</dbReference>
<dbReference type="InterPro" id="IPR022155">
    <property type="entry name" value="DUF3684"/>
</dbReference>
<feature type="compositionally biased region" description="Basic and acidic residues" evidence="1">
    <location>
        <begin position="1428"/>
        <end position="1446"/>
    </location>
</feature>
<protein>
    <recommendedName>
        <fullName evidence="2">Sacsin/Nov domain-containing protein</fullName>
    </recommendedName>
</protein>
<organism evidence="3 4">
    <name type="scientific">Trichodelitschia bisporula</name>
    <dbReference type="NCBI Taxonomy" id="703511"/>
    <lineage>
        <taxon>Eukaryota</taxon>
        <taxon>Fungi</taxon>
        <taxon>Dikarya</taxon>
        <taxon>Ascomycota</taxon>
        <taxon>Pezizomycotina</taxon>
        <taxon>Dothideomycetes</taxon>
        <taxon>Dothideomycetes incertae sedis</taxon>
        <taxon>Phaeotrichales</taxon>
        <taxon>Phaeotrichaceae</taxon>
        <taxon>Trichodelitschia</taxon>
    </lineage>
</organism>
<name>A0A6G1HN00_9PEZI</name>
<feature type="compositionally biased region" description="Low complexity" evidence="1">
    <location>
        <begin position="1520"/>
        <end position="1539"/>
    </location>
</feature>
<sequence>MSSWSDLARLRDQAIGASGEEEAVTVNTRALIDKVLARYSSDWTTLRELIQNAADAAAKKVVIRFETLPSKAIPVPSSGNPSDVLQHTLTNHTTFRLTVSNDGQVFNDCDWTRLKRIAEGNPDETKIGAFGVGFYSVFADCEEPFVISGDKTMAFVWKGNSLFTKSGILPAQHARQETCFVLNYRSLTSPVPDLASLCQFLCTSLTFVSLENIDLHIDDWKIMSLSKKSAPGVNIPLPRDIKLSTKEAMMKISEVTQQSTQIDAEWMNVVGWSLQKNAAQSQPSEEYESSTPGIKAVFSRLKAFAAAPTPAKKAAKEAERKQEQEVYDALSATSRGTVFLRISTVNVLAAVSSTFAHELERATKKPPPKSTRIVILTASHDETSASLSTLSGLTASKASELFHSVLPSKNGRIFIGFPTAQTTGLLCHISAPSVIPTVERESIDLNARYVKTWNTEMLRVAGIACRIAYAGEMSALNKRVRASFATTKRDVITDEDKEILDQASHICRQFFSKESTPSSIVGKLIEEAFWDCSVTNTIDVLSTKGVRSSKKTRVVDLPLSFLKEIAVIPPTLMNSEGAGFITKLYQRRLIGEITVPDIKEVLESTPLNEAQLQDFLKWACDQAAPDALSSSVVKDLLGSAVASISSNQEASKAGSTAPGEQRLVVLRDIKEYLSGSRVPPNMPLPPSTIPFMFTRNIPHAKLQALGWEELSVATWFSFLIAGAQKSTLPLEHNITKSAEFAGQALLVLSKCWDHMNQTTRTILSEQTLALHTIMPTKIGMRRPADAYFPTVKLFDDLPVVTGLPRGVKDNVLSALGVRKTLEITVVFERLMGSRPDSSNVSPRKWSFSDLMHYLVSVRDDIPASDMVRLKNTAFCPADIGAASVSTPDKLYKVSELFEPVDVLRTLKLPVLRWPGFYRSNSPEGKFLRSLGLKPFPTVPELVQIMLQAIKEGDSWRYNMALGYYIDMHHEHGYGAFDIKIIRSSPILPVEGKAFPVAMTPSECYSERSAAVMGFPLIDPALTPHALKFGVAPHPPIDLCAKKLMFDPPTSFQEAQAKFKYFATRLSELDNKLVEALGSAFIVPKTSQKDGSGTRMISPKMCFLGDSRQYGDIFDFVNFGDSANAFLLKIGGKFEPNSSELARMVAENPSRILNMIQEDRYLELLKKIAENSDILSKDKTLWNALRSSPCLLSYQELTSSSRKQSEEYDSEELEVEEDDVVRQYSLRKATEVVIEDEIRAYMMFREYLHVAPQNDILERFYADLGVPKLSSLVMEDRRLGHELRDQSEAPKLYKLIAERARVFLHEYPRDQRVDPKWLDKFLVITMVSSVNISYSLRGYPVRPMRERRSATMVKTTKSSHTLCVIPDYDLYQISQCISSLLLKRPKQHDTLALETVLATDLLRLRNKGYNVDRILRLKAIETRIAHEERAKLQAADESRRRAAEQEPSRTPVGTPTQPNKSLPPTPSRPEKPQPESPDSPGDTVAHMPGSFDSPPREPSKRKPSSKMLSGWSDTVTNLFNRPPSTSRPSTPAPPTSTTDISASFSRAVSACKPHSTATLNSAPMKDPEVPEVVKGGYCDASPAAHIHLAGNTAQGVRVYVGEGGRDRAAWLAAHSTRLRAFADVILSLARMMNVNSSVVHIFHDPGATTIAFNKGGALFFNFAFWDSLHAASWERGEARVDALAYWYVTLCHELAHNLVEAHSAAHSFYSESFAAQNFPKLMAAMGGVKQ</sequence>
<evidence type="ECO:0000256" key="1">
    <source>
        <dbReference type="SAM" id="MobiDB-lite"/>
    </source>
</evidence>
<dbReference type="Pfam" id="PF12449">
    <property type="entry name" value="DUF3684"/>
    <property type="match status" value="1"/>
</dbReference>
<gene>
    <name evidence="3" type="ORF">EJ06DRAFT_551258</name>
</gene>
<keyword evidence="4" id="KW-1185">Reference proteome</keyword>
<dbReference type="PANTHER" id="PTHR47839:SF1">
    <property type="entry name" value="DOMAIN PROTEIN, PUTATIVE (AFU_ORTHOLOGUE AFUA_6G04830)-RELATED"/>
    <property type="match status" value="1"/>
</dbReference>
<dbReference type="PRINTS" id="PR00775">
    <property type="entry name" value="HEATSHOCK90"/>
</dbReference>